<accession>A0A4S3MBG9</accession>
<dbReference type="Gene3D" id="1.10.760.10">
    <property type="entry name" value="Cytochrome c-like domain"/>
    <property type="match status" value="2"/>
</dbReference>
<name>A0A4S3MBG9_9RHOB</name>
<dbReference type="GO" id="GO:0009055">
    <property type="term" value="F:electron transfer activity"/>
    <property type="evidence" value="ECO:0007669"/>
    <property type="project" value="InterPro"/>
</dbReference>
<evidence type="ECO:0000256" key="6">
    <source>
        <dbReference type="PROSITE-ProRule" id="PRU00433"/>
    </source>
</evidence>
<evidence type="ECO:0000256" key="4">
    <source>
        <dbReference type="ARBA" id="ARBA00022982"/>
    </source>
</evidence>
<dbReference type="Pfam" id="PF00034">
    <property type="entry name" value="Cytochrom_C"/>
    <property type="match status" value="2"/>
</dbReference>
<dbReference type="PANTHER" id="PTHR33751:SF9">
    <property type="entry name" value="CYTOCHROME C4"/>
    <property type="match status" value="1"/>
</dbReference>
<dbReference type="OrthoDB" id="9773456at2"/>
<dbReference type="GO" id="GO:0046872">
    <property type="term" value="F:metal ion binding"/>
    <property type="evidence" value="ECO:0007669"/>
    <property type="project" value="UniProtKB-KW"/>
</dbReference>
<dbReference type="InterPro" id="IPR036909">
    <property type="entry name" value="Cyt_c-like_dom_sf"/>
</dbReference>
<organism evidence="9 10">
    <name type="scientific">Thalassobius vesicularis</name>
    <dbReference type="NCBI Taxonomy" id="1294297"/>
    <lineage>
        <taxon>Bacteria</taxon>
        <taxon>Pseudomonadati</taxon>
        <taxon>Pseudomonadota</taxon>
        <taxon>Alphaproteobacteria</taxon>
        <taxon>Rhodobacterales</taxon>
        <taxon>Roseobacteraceae</taxon>
        <taxon>Thalassovita</taxon>
    </lineage>
</organism>
<feature type="signal peptide" evidence="7">
    <location>
        <begin position="1"/>
        <end position="24"/>
    </location>
</feature>
<evidence type="ECO:0000313" key="9">
    <source>
        <dbReference type="EMBL" id="THD74705.1"/>
    </source>
</evidence>
<dbReference type="GO" id="GO:0020037">
    <property type="term" value="F:heme binding"/>
    <property type="evidence" value="ECO:0007669"/>
    <property type="project" value="InterPro"/>
</dbReference>
<keyword evidence="7" id="KW-0732">Signal</keyword>
<evidence type="ECO:0000256" key="1">
    <source>
        <dbReference type="ARBA" id="ARBA00022448"/>
    </source>
</evidence>
<proteinExistence type="predicted"/>
<comment type="caution">
    <text evidence="9">The sequence shown here is derived from an EMBL/GenBank/DDBJ whole genome shotgun (WGS) entry which is preliminary data.</text>
</comment>
<keyword evidence="10" id="KW-1185">Reference proteome</keyword>
<dbReference type="AlphaFoldDB" id="A0A4S3MBG9"/>
<keyword evidence="3 6" id="KW-0479">Metal-binding</keyword>
<evidence type="ECO:0000256" key="2">
    <source>
        <dbReference type="ARBA" id="ARBA00022617"/>
    </source>
</evidence>
<protein>
    <submittedName>
        <fullName evidence="9">C-type cytochrome</fullName>
    </submittedName>
</protein>
<gene>
    <name evidence="9" type="ORF">E7681_06960</name>
</gene>
<feature type="domain" description="Cytochrome c" evidence="8">
    <location>
        <begin position="141"/>
        <end position="223"/>
    </location>
</feature>
<evidence type="ECO:0000313" key="10">
    <source>
        <dbReference type="Proteomes" id="UP000306113"/>
    </source>
</evidence>
<feature type="chain" id="PRO_5020633806" evidence="7">
    <location>
        <begin position="25"/>
        <end position="241"/>
    </location>
</feature>
<dbReference type="Proteomes" id="UP000306113">
    <property type="component" value="Unassembled WGS sequence"/>
</dbReference>
<dbReference type="PROSITE" id="PS51007">
    <property type="entry name" value="CYTC"/>
    <property type="match status" value="2"/>
</dbReference>
<keyword evidence="5 6" id="KW-0408">Iron</keyword>
<feature type="domain" description="Cytochrome c" evidence="8">
    <location>
        <begin position="48"/>
        <end position="130"/>
    </location>
</feature>
<keyword evidence="2 6" id="KW-0349">Heme</keyword>
<dbReference type="PANTHER" id="PTHR33751">
    <property type="entry name" value="CBB3-TYPE CYTOCHROME C OXIDASE SUBUNIT FIXP"/>
    <property type="match status" value="1"/>
</dbReference>
<reference evidence="9 10" key="1">
    <citation type="submission" date="2019-04" db="EMBL/GenBank/DDBJ databases">
        <title>Draft genome sequence of Youngimonas vesicularis.</title>
        <authorList>
            <person name="Hameed A."/>
        </authorList>
    </citation>
    <scope>NUCLEOTIDE SEQUENCE [LARGE SCALE GENOMIC DNA]</scope>
    <source>
        <strain evidence="9 10">CC-AMW-E</strain>
    </source>
</reference>
<evidence type="ECO:0000256" key="3">
    <source>
        <dbReference type="ARBA" id="ARBA00022723"/>
    </source>
</evidence>
<dbReference type="InterPro" id="IPR050597">
    <property type="entry name" value="Cytochrome_c_Oxidase_Subunit"/>
</dbReference>
<dbReference type="EMBL" id="SSMD01000003">
    <property type="protein sequence ID" value="THD74705.1"/>
    <property type="molecule type" value="Genomic_DNA"/>
</dbReference>
<evidence type="ECO:0000256" key="5">
    <source>
        <dbReference type="ARBA" id="ARBA00023004"/>
    </source>
</evidence>
<sequence length="241" mass="26927">MKGITMKKALLSTVFLALAMPVMAGEKVDTSSWNQGGGEQDEALHLTPDHQNGIDTYEVCSACHQLNGWGLTDGTFPQIAGQHFNVTIKQLADIRALNRDNPTMYPFALPSEIGGAQSIADVAAYIEKLPMNPENGVGAGDDLELGEKLYKDNCVRCHGETGEGNNEKFYPRIHGQHYNYLVRQYQWIKEGKRRNANPDMVQQIQTFTDRDTKAVLDYVSRLRPPAEMVAEPGWVNPDFDW</sequence>
<dbReference type="SUPFAM" id="SSF46626">
    <property type="entry name" value="Cytochrome c"/>
    <property type="match status" value="2"/>
</dbReference>
<dbReference type="InterPro" id="IPR009056">
    <property type="entry name" value="Cyt_c-like_dom"/>
</dbReference>
<keyword evidence="4" id="KW-0249">Electron transport</keyword>
<keyword evidence="1" id="KW-0813">Transport</keyword>
<evidence type="ECO:0000256" key="7">
    <source>
        <dbReference type="SAM" id="SignalP"/>
    </source>
</evidence>
<evidence type="ECO:0000259" key="8">
    <source>
        <dbReference type="PROSITE" id="PS51007"/>
    </source>
</evidence>